<dbReference type="AlphaFoldDB" id="A0A7I7P841"/>
<dbReference type="Pfam" id="PF02627">
    <property type="entry name" value="CMD"/>
    <property type="match status" value="1"/>
</dbReference>
<accession>A0A7I7P841</accession>
<evidence type="ECO:0000313" key="4">
    <source>
        <dbReference type="Proteomes" id="UP000192374"/>
    </source>
</evidence>
<reference evidence="2" key="3">
    <citation type="submission" date="2020-02" db="EMBL/GenBank/DDBJ databases">
        <authorList>
            <person name="Matsumoto Y."/>
            <person name="Motooka D."/>
            <person name="Nakamura S."/>
        </authorList>
    </citation>
    <scope>NUCLEOTIDE SEQUENCE</scope>
    <source>
        <strain evidence="2">JCM 16367</strain>
    </source>
</reference>
<dbReference type="OrthoDB" id="657225at2"/>
<feature type="domain" description="Carboxymuconolactone decarboxylase-like" evidence="1">
    <location>
        <begin position="49"/>
        <end position="129"/>
    </location>
</feature>
<sequence>MPRLNGVSDREAGLTTKIVFFFTRRQLAKMAGRETETMLEPLRMYAHIPKLLSGYGKLEQAVAKLDLLDLRHRALAELKAATTVRCEYCIDLGSQIARRWGLSDEELLALPTYRTAACFSDVDKLVLEYASAMSRTPVEVSDEMFDALRRHFSTAALVELTHVIALENLRARFNLALGIGSSGFSEGMVCALPDADGR</sequence>
<dbReference type="GO" id="GO:0051920">
    <property type="term" value="F:peroxiredoxin activity"/>
    <property type="evidence" value="ECO:0007669"/>
    <property type="project" value="InterPro"/>
</dbReference>
<dbReference type="KEGG" id="mnv:MNVI_00680"/>
<gene>
    <name evidence="3" type="ORF">BST37_01345</name>
    <name evidence="2" type="ORF">MNVI_00680</name>
</gene>
<reference evidence="2 5" key="2">
    <citation type="journal article" date="2019" name="Emerg. Microbes Infect.">
        <title>Comprehensive subspecies identification of 175 nontuberculous mycobacteria species based on 7547 genomic profiles.</title>
        <authorList>
            <person name="Matsumoto Y."/>
            <person name="Kinjo T."/>
            <person name="Motooka D."/>
            <person name="Nabeya D."/>
            <person name="Jung N."/>
            <person name="Uechi K."/>
            <person name="Horii T."/>
            <person name="Iida T."/>
            <person name="Fujita J."/>
            <person name="Nakamura S."/>
        </authorList>
    </citation>
    <scope>NUCLEOTIDE SEQUENCE [LARGE SCALE GENOMIC DNA]</scope>
    <source>
        <strain evidence="2 5">JCM 16367</strain>
    </source>
</reference>
<dbReference type="EMBL" id="MVIC01000001">
    <property type="protein sequence ID" value="ORB18820.1"/>
    <property type="molecule type" value="Genomic_DNA"/>
</dbReference>
<evidence type="ECO:0000259" key="1">
    <source>
        <dbReference type="Pfam" id="PF02627"/>
    </source>
</evidence>
<protein>
    <submittedName>
        <fullName evidence="3">4-carboxymuconolactone decarboxylase</fullName>
    </submittedName>
</protein>
<organism evidence="2 5">
    <name type="scientific">Mycobacterium noviomagense</name>
    <dbReference type="NCBI Taxonomy" id="459858"/>
    <lineage>
        <taxon>Bacteria</taxon>
        <taxon>Bacillati</taxon>
        <taxon>Actinomycetota</taxon>
        <taxon>Actinomycetes</taxon>
        <taxon>Mycobacteriales</taxon>
        <taxon>Mycobacteriaceae</taxon>
        <taxon>Mycobacterium</taxon>
    </lineage>
</organism>
<dbReference type="PANTHER" id="PTHR34846">
    <property type="entry name" value="4-CARBOXYMUCONOLACTONE DECARBOXYLASE FAMILY PROTEIN (AFU_ORTHOLOGUE AFUA_6G11590)"/>
    <property type="match status" value="1"/>
</dbReference>
<keyword evidence="4" id="KW-1185">Reference proteome</keyword>
<proteinExistence type="predicted"/>
<reference evidence="3 4" key="1">
    <citation type="submission" date="2017-02" db="EMBL/GenBank/DDBJ databases">
        <title>The new phylogeny of genus Mycobacterium.</title>
        <authorList>
            <person name="Tortoli E."/>
            <person name="Trovato A."/>
            <person name="Cirillo D.M."/>
        </authorList>
    </citation>
    <scope>NUCLEOTIDE SEQUENCE [LARGE SCALE GENOMIC DNA]</scope>
    <source>
        <strain evidence="3 4">DSM 45145</strain>
    </source>
</reference>
<dbReference type="PANTHER" id="PTHR34846:SF10">
    <property type="entry name" value="CYTOPLASMIC PROTEIN"/>
    <property type="match status" value="1"/>
</dbReference>
<dbReference type="SUPFAM" id="SSF69118">
    <property type="entry name" value="AhpD-like"/>
    <property type="match status" value="1"/>
</dbReference>
<dbReference type="Proteomes" id="UP000466894">
    <property type="component" value="Chromosome"/>
</dbReference>
<dbReference type="Proteomes" id="UP000192374">
    <property type="component" value="Unassembled WGS sequence"/>
</dbReference>
<dbReference type="Gene3D" id="1.20.1290.10">
    <property type="entry name" value="AhpD-like"/>
    <property type="match status" value="1"/>
</dbReference>
<name>A0A7I7P841_9MYCO</name>
<evidence type="ECO:0000313" key="3">
    <source>
        <dbReference type="EMBL" id="ORB18820.1"/>
    </source>
</evidence>
<dbReference type="InterPro" id="IPR029032">
    <property type="entry name" value="AhpD-like"/>
</dbReference>
<evidence type="ECO:0000313" key="2">
    <source>
        <dbReference type="EMBL" id="BBY04750.1"/>
    </source>
</evidence>
<dbReference type="EMBL" id="AP022583">
    <property type="protein sequence ID" value="BBY04750.1"/>
    <property type="molecule type" value="Genomic_DNA"/>
</dbReference>
<dbReference type="InterPro" id="IPR003779">
    <property type="entry name" value="CMD-like"/>
</dbReference>
<evidence type="ECO:0000313" key="5">
    <source>
        <dbReference type="Proteomes" id="UP000466894"/>
    </source>
</evidence>
<dbReference type="RefSeq" id="WP_083084511.1">
    <property type="nucleotide sequence ID" value="NZ_AP022583.1"/>
</dbReference>